<accession>A0A2M9H8A7</accession>
<feature type="compositionally biased region" description="Pro residues" evidence="1">
    <location>
        <begin position="130"/>
        <end position="139"/>
    </location>
</feature>
<feature type="compositionally biased region" description="Pro residues" evidence="1">
    <location>
        <begin position="147"/>
        <end position="167"/>
    </location>
</feature>
<name>A0A2M9H8A7_9BIFI</name>
<dbReference type="OrthoDB" id="3233721at2"/>
<sequence>MSDSNRPNESDKPAEEGMNAVPEGIPSQEAPAVPNYEPPAQWAAPTGPQQGQAFPVQNPVQQQFPGPEYQGQSQHPMNFQAPPYTPEGQQPELGQPQYAATQAIPTAEGQDPAEQPAPANAFPQGEPIQAPGPVPPNAPAPGDQIPGQPPVGQPPYGAPYGQPPVPGQQPQAQPKKSKKKLFIGLGIGGGVIVLAVIIALIVFFVLQGGKPKAEDYTSAMTTISKFSTKQSAVQTKIADVYSATYKGGNTFTEDDVTKVKEKVKDYKDTVGAFKDNKVMKDEKVKEKYDAYVKAVDSYGTYANNLAESAKPMSDAVQVCDDEPSSSTYSASFASKYSEYLSNCIAKLDTLSKVPDKSIAQFGTDMKDHATKINDVVKQLAALGDPTKIEYGSAAYDKYDDLVDQLYDLSSTSDITTDFSENLREAEDKASPQDEYNALDSALQDGFQEALSH</sequence>
<feature type="compositionally biased region" description="Low complexity" evidence="1">
    <location>
        <begin position="54"/>
        <end position="67"/>
    </location>
</feature>
<comment type="caution">
    <text evidence="3">The sequence shown here is derived from an EMBL/GenBank/DDBJ whole genome shotgun (WGS) entry which is preliminary data.</text>
</comment>
<feature type="region of interest" description="Disordered" evidence="1">
    <location>
        <begin position="423"/>
        <end position="452"/>
    </location>
</feature>
<feature type="transmembrane region" description="Helical" evidence="2">
    <location>
        <begin position="181"/>
        <end position="206"/>
    </location>
</feature>
<organism evidence="3 4">
    <name type="scientific">Bifidobacterium primatium</name>
    <dbReference type="NCBI Taxonomy" id="2045438"/>
    <lineage>
        <taxon>Bacteria</taxon>
        <taxon>Bacillati</taxon>
        <taxon>Actinomycetota</taxon>
        <taxon>Actinomycetes</taxon>
        <taxon>Bifidobacteriales</taxon>
        <taxon>Bifidobacteriaceae</taxon>
        <taxon>Bifidobacterium</taxon>
    </lineage>
</organism>
<keyword evidence="2" id="KW-0472">Membrane</keyword>
<protein>
    <submittedName>
        <fullName evidence="3">Uncharacterized protein</fullName>
    </submittedName>
</protein>
<feature type="compositionally biased region" description="Basic and acidic residues" evidence="1">
    <location>
        <begin position="1"/>
        <end position="15"/>
    </location>
</feature>
<reference evidence="3 4" key="1">
    <citation type="submission" date="2017-10" db="EMBL/GenBank/DDBJ databases">
        <title>Draft genome sequences of strains TRE 1, TRE 9, TRE H and TRI 7, isolated from tamarins, belonging to four potential novel Bifidobacterium species.</title>
        <authorList>
            <person name="Mattarelli P."/>
            <person name="Modesto M."/>
            <person name="Puglisi E."/>
            <person name="Morelli L."/>
            <person name="Spezio C."/>
            <person name="Bonetti A."/>
            <person name="Sandri C."/>
        </authorList>
    </citation>
    <scope>NUCLEOTIDE SEQUENCE [LARGE SCALE GENOMIC DNA]</scope>
    <source>
        <strain evidence="4">TRE1</strain>
    </source>
</reference>
<feature type="region of interest" description="Disordered" evidence="1">
    <location>
        <begin position="1"/>
        <end position="174"/>
    </location>
</feature>
<evidence type="ECO:0000313" key="4">
    <source>
        <dbReference type="Proteomes" id="UP000229095"/>
    </source>
</evidence>
<keyword evidence="2" id="KW-1133">Transmembrane helix</keyword>
<dbReference type="Proteomes" id="UP000229095">
    <property type="component" value="Unassembled WGS sequence"/>
</dbReference>
<evidence type="ECO:0000256" key="2">
    <source>
        <dbReference type="SAM" id="Phobius"/>
    </source>
</evidence>
<feature type="compositionally biased region" description="Low complexity" evidence="1">
    <location>
        <begin position="86"/>
        <end position="97"/>
    </location>
</feature>
<proteinExistence type="predicted"/>
<evidence type="ECO:0000313" key="3">
    <source>
        <dbReference type="EMBL" id="PJM73041.1"/>
    </source>
</evidence>
<dbReference type="EMBL" id="PEBI01000003">
    <property type="protein sequence ID" value="PJM73041.1"/>
    <property type="molecule type" value="Genomic_DNA"/>
</dbReference>
<keyword evidence="2" id="KW-0812">Transmembrane</keyword>
<dbReference type="RefSeq" id="WP_100511144.1">
    <property type="nucleotide sequence ID" value="NZ_PEBI01000003.1"/>
</dbReference>
<keyword evidence="4" id="KW-1185">Reference proteome</keyword>
<dbReference type="AlphaFoldDB" id="A0A2M9H8A7"/>
<gene>
    <name evidence="3" type="ORF">CS006_07280</name>
</gene>
<evidence type="ECO:0000256" key="1">
    <source>
        <dbReference type="SAM" id="MobiDB-lite"/>
    </source>
</evidence>